<dbReference type="EMBL" id="LGUS01000179">
    <property type="protein sequence ID" value="KOG32817.1"/>
    <property type="molecule type" value="Genomic_DNA"/>
</dbReference>
<evidence type="ECO:0000256" key="1">
    <source>
        <dbReference type="SAM" id="MobiDB-lite"/>
    </source>
</evidence>
<reference evidence="3" key="1">
    <citation type="submission" date="2015-07" db="EMBL/GenBank/DDBJ databases">
        <authorList>
            <person name="Ju K.-S."/>
            <person name="Doroghazi J.R."/>
            <person name="Metcalf W.W."/>
        </authorList>
    </citation>
    <scope>NUCLEOTIDE SEQUENCE [LARGE SCALE GENOMIC DNA]</scope>
    <source>
        <strain evidence="3">NRRL 2290</strain>
    </source>
</reference>
<feature type="region of interest" description="Disordered" evidence="1">
    <location>
        <begin position="45"/>
        <end position="79"/>
    </location>
</feature>
<sequence>MSALDNQRILNVLQDRPDREPGRLLAGKRRGALLRLSAASSAAAARAAVSRRPSTRSRAAVSRASSNPSIDATAHPSTI</sequence>
<evidence type="ECO:0000313" key="3">
    <source>
        <dbReference type="Proteomes" id="UP000037251"/>
    </source>
</evidence>
<comment type="caution">
    <text evidence="2">The sequence shown here is derived from an EMBL/GenBank/DDBJ whole genome shotgun (WGS) entry which is preliminary data.</text>
</comment>
<dbReference type="PATRIC" id="fig|67356.5.peg.5494"/>
<evidence type="ECO:0000313" key="2">
    <source>
        <dbReference type="EMBL" id="KOG32817.1"/>
    </source>
</evidence>
<gene>
    <name evidence="2" type="ORF">ADK37_25655</name>
</gene>
<dbReference type="AlphaFoldDB" id="A0A0L8L3S5"/>
<protein>
    <submittedName>
        <fullName evidence="2">Uncharacterized protein</fullName>
    </submittedName>
</protein>
<keyword evidence="3" id="KW-1185">Reference proteome</keyword>
<feature type="compositionally biased region" description="Low complexity" evidence="1">
    <location>
        <begin position="45"/>
        <end position="66"/>
    </location>
</feature>
<organism evidence="2 3">
    <name type="scientific">Streptomyces resistomycificus</name>
    <dbReference type="NCBI Taxonomy" id="67356"/>
    <lineage>
        <taxon>Bacteria</taxon>
        <taxon>Bacillati</taxon>
        <taxon>Actinomycetota</taxon>
        <taxon>Actinomycetes</taxon>
        <taxon>Kitasatosporales</taxon>
        <taxon>Streptomycetaceae</taxon>
        <taxon>Streptomyces</taxon>
        <taxon>Streptomyces aurantiacus group</taxon>
    </lineage>
</organism>
<dbReference type="Proteomes" id="UP000037251">
    <property type="component" value="Unassembled WGS sequence"/>
</dbReference>
<feature type="compositionally biased region" description="Polar residues" evidence="1">
    <location>
        <begin position="67"/>
        <end position="79"/>
    </location>
</feature>
<accession>A0A0L8L3S5</accession>
<proteinExistence type="predicted"/>
<name>A0A0L8L3S5_9ACTN</name>